<dbReference type="PANTHER" id="PTHR14741">
    <property type="entry name" value="S-ADENOSYLMETHIONINE-DEPENDENT METHYLTRANSFERASE RELATED"/>
    <property type="match status" value="1"/>
</dbReference>
<feature type="compositionally biased region" description="Basic and acidic residues" evidence="23">
    <location>
        <begin position="100"/>
        <end position="109"/>
    </location>
</feature>
<dbReference type="GO" id="GO:0071164">
    <property type="term" value="F:RNA cap trimethylguanosine synthase activity"/>
    <property type="evidence" value="ECO:0007669"/>
    <property type="project" value="TreeGrafter"/>
</dbReference>
<evidence type="ECO:0000256" key="20">
    <source>
        <dbReference type="ARBA" id="ARBA00064494"/>
    </source>
</evidence>
<keyword evidence="11" id="KW-0804">Transcription</keyword>
<dbReference type="OrthoDB" id="194443at2759"/>
<dbReference type="PANTHER" id="PTHR14741:SF41">
    <property type="entry name" value="TRIMETHYLGUANOSINE SYNTHASE"/>
    <property type="match status" value="1"/>
</dbReference>
<evidence type="ECO:0000256" key="6">
    <source>
        <dbReference type="ARBA" id="ARBA00022553"/>
    </source>
</evidence>
<keyword evidence="7" id="KW-0489">Methyltransferase</keyword>
<dbReference type="GO" id="GO:0015030">
    <property type="term" value="C:Cajal body"/>
    <property type="evidence" value="ECO:0007669"/>
    <property type="project" value="UniProtKB-SubCell"/>
</dbReference>
<evidence type="ECO:0000256" key="5">
    <source>
        <dbReference type="ARBA" id="ARBA00022490"/>
    </source>
</evidence>
<gene>
    <name evidence="24" type="ORF">CCAM_LOCUS38118</name>
</gene>
<comment type="catalytic activity">
    <reaction evidence="16">
        <text>a 5'-end (N(2),N(7)-dimethyl 5'-triphosphoguanosine)-ribonucleoside in snRNA + S-adenosyl-L-methionine = a 5'-end (N(2),N(2),N(7)-trimethyl 5'-triphosphoguanosine)-ribonucleoside in snRNA + S-adenosyl-L-homocysteine + H(+)</text>
        <dbReference type="Rhea" id="RHEA:78479"/>
        <dbReference type="Rhea" id="RHEA-COMP:19087"/>
        <dbReference type="Rhea" id="RHEA-COMP:19089"/>
        <dbReference type="ChEBI" id="CHEBI:15378"/>
        <dbReference type="ChEBI" id="CHEBI:57856"/>
        <dbReference type="ChEBI" id="CHEBI:59789"/>
        <dbReference type="ChEBI" id="CHEBI:167623"/>
        <dbReference type="ChEBI" id="CHEBI:172880"/>
    </reaction>
    <physiologicalReaction direction="left-to-right" evidence="16">
        <dbReference type="Rhea" id="RHEA:78480"/>
    </physiologicalReaction>
</comment>
<evidence type="ECO:0000256" key="18">
    <source>
        <dbReference type="ARBA" id="ARBA00049790"/>
    </source>
</evidence>
<evidence type="ECO:0000256" key="8">
    <source>
        <dbReference type="ARBA" id="ARBA00022679"/>
    </source>
</evidence>
<evidence type="ECO:0000256" key="3">
    <source>
        <dbReference type="ARBA" id="ARBA00004604"/>
    </source>
</evidence>
<accession>A0A484N5H5</accession>
<evidence type="ECO:0000256" key="1">
    <source>
        <dbReference type="ARBA" id="ARBA00004408"/>
    </source>
</evidence>
<sequence>MKRKSDDVTGIDAMSSGWDGFPMIDRRFSVSQLRLGWISIWEIILMTADIGPVWKKYTTKLGSIERQVFTSHFSVKLPPKASLPVHRFNRRWRQNAGARRTAESFRNEEGGEEPGEEEGVSPMVEKYWFQRFDLFSRYDEGIKMDEEGWFSVTPEEIAARQADCCCGGVVIDGFAGVGGNAIQFVAKYNYVIAIDIDPKKIEMARHNAKIYGVDEYIDFLVGDFFQLAPFLKGDIVFLSPPWGGPTYKLRDTYGLELLNPKDGYALFQAAQNITPNIIMYLPRNVALLQVEHLAWLSSPPLPFQIEESKLHGHVKGITVYFGDIASS</sequence>
<evidence type="ECO:0000256" key="23">
    <source>
        <dbReference type="SAM" id="MobiDB-lite"/>
    </source>
</evidence>
<evidence type="ECO:0000313" key="24">
    <source>
        <dbReference type="EMBL" id="VFQ96342.1"/>
    </source>
</evidence>
<comment type="subunit">
    <text evidence="20">May form homooligomers. Interacts with CREBBP/CBP, EED/WAIT1, EP300/P300, NCOA6/PRIP, PPARBP/PBP and SMN.</text>
</comment>
<evidence type="ECO:0000256" key="10">
    <source>
        <dbReference type="ARBA" id="ARBA00023015"/>
    </source>
</evidence>
<organism evidence="24 25">
    <name type="scientific">Cuscuta campestris</name>
    <dbReference type="NCBI Taxonomy" id="132261"/>
    <lineage>
        <taxon>Eukaryota</taxon>
        <taxon>Viridiplantae</taxon>
        <taxon>Streptophyta</taxon>
        <taxon>Embryophyta</taxon>
        <taxon>Tracheophyta</taxon>
        <taxon>Spermatophyta</taxon>
        <taxon>Magnoliopsida</taxon>
        <taxon>eudicotyledons</taxon>
        <taxon>Gunneridae</taxon>
        <taxon>Pentapetalae</taxon>
        <taxon>asterids</taxon>
        <taxon>lamiids</taxon>
        <taxon>Solanales</taxon>
        <taxon>Convolvulaceae</taxon>
        <taxon>Cuscuteae</taxon>
        <taxon>Cuscuta</taxon>
        <taxon>Cuscuta subgen. Grammica</taxon>
        <taxon>Cuscuta sect. Cleistogrammica</taxon>
    </lineage>
</organism>
<comment type="catalytic activity">
    <reaction evidence="17">
        <text>a 5'-end (N(7)-methyl 5'-triphosphoguanosine)-ribonucleoside in snRNA + S-adenosyl-L-methionine = a 5'-end (N(2),N(7)-dimethyl 5'-triphosphoguanosine)-ribonucleoside in snRNA + S-adenosyl-L-homocysteine + H(+)</text>
        <dbReference type="Rhea" id="RHEA:78471"/>
        <dbReference type="Rhea" id="RHEA-COMP:19085"/>
        <dbReference type="Rhea" id="RHEA-COMP:19087"/>
        <dbReference type="ChEBI" id="CHEBI:15378"/>
        <dbReference type="ChEBI" id="CHEBI:57856"/>
        <dbReference type="ChEBI" id="CHEBI:59789"/>
        <dbReference type="ChEBI" id="CHEBI:156461"/>
        <dbReference type="ChEBI" id="CHEBI:172880"/>
    </reaction>
    <physiologicalReaction direction="left-to-right" evidence="17">
        <dbReference type="Rhea" id="RHEA:78472"/>
    </physiologicalReaction>
</comment>
<evidence type="ECO:0000256" key="13">
    <source>
        <dbReference type="ARBA" id="ARBA00025783"/>
    </source>
</evidence>
<keyword evidence="12" id="KW-0539">Nucleus</keyword>
<dbReference type="GO" id="GO:0005737">
    <property type="term" value="C:cytoplasm"/>
    <property type="evidence" value="ECO:0007669"/>
    <property type="project" value="UniProtKB-SubCell"/>
</dbReference>
<dbReference type="InterPro" id="IPR019012">
    <property type="entry name" value="RNA_cap_Gua-N2-MeTrfase"/>
</dbReference>
<evidence type="ECO:0000256" key="9">
    <source>
        <dbReference type="ARBA" id="ARBA00022691"/>
    </source>
</evidence>
<evidence type="ECO:0000256" key="21">
    <source>
        <dbReference type="ARBA" id="ARBA00079339"/>
    </source>
</evidence>
<dbReference type="EMBL" id="OOIL02005938">
    <property type="protein sequence ID" value="VFQ96342.1"/>
    <property type="molecule type" value="Genomic_DNA"/>
</dbReference>
<evidence type="ECO:0000256" key="22">
    <source>
        <dbReference type="ARBA" id="ARBA00081504"/>
    </source>
</evidence>
<dbReference type="InterPro" id="IPR029063">
    <property type="entry name" value="SAM-dependent_MTases_sf"/>
</dbReference>
<comment type="catalytic activity">
    <reaction evidence="14">
        <text>a 5'-end (N(2),N(7)-dimethyl 5'-triphosphoguanosine)-ribonucleoside in snoRNA + S-adenosyl-L-methionine = a 5'-end (N(2),N(2),N(7)-trimethyl 5'-triphosphoguanosine)-ribonucleoside in snoRNA + S-adenosyl-L-homocysteine + H(+)</text>
        <dbReference type="Rhea" id="RHEA:78507"/>
        <dbReference type="Rhea" id="RHEA-COMP:19088"/>
        <dbReference type="Rhea" id="RHEA-COMP:19090"/>
        <dbReference type="ChEBI" id="CHEBI:15378"/>
        <dbReference type="ChEBI" id="CHEBI:57856"/>
        <dbReference type="ChEBI" id="CHEBI:59789"/>
        <dbReference type="ChEBI" id="CHEBI:167623"/>
        <dbReference type="ChEBI" id="CHEBI:172880"/>
    </reaction>
    <physiologicalReaction direction="left-to-right" evidence="14">
        <dbReference type="Rhea" id="RHEA:78508"/>
    </physiologicalReaction>
</comment>
<comment type="function">
    <text evidence="19">Catalyzes the 2 serial methylation steps for the conversion of the 7-monomethylguanosine (m(7)G) caps of snRNAs and snoRNAs to a 2,2,7-trimethylguanosine (m(2,2,7)G) cap structure. The enzyme is specific for guanine, and N7 methylation must precede N2 methylation. Hypermethylation of the m7G cap of U snRNAs leads to their concentration in nuclear foci, their colocalization with coilin and the formation of canonical Cajal bodies (CBs). Plays a role in transcriptional regulation.</text>
</comment>
<evidence type="ECO:0000256" key="2">
    <source>
        <dbReference type="ARBA" id="ARBA00004496"/>
    </source>
</evidence>
<dbReference type="FunFam" id="3.40.50.150:FF:000066">
    <property type="entry name" value="Trimethylguanosine synthase 1"/>
    <property type="match status" value="1"/>
</dbReference>
<keyword evidence="6" id="KW-0597">Phosphoprotein</keyword>
<evidence type="ECO:0000313" key="25">
    <source>
        <dbReference type="Proteomes" id="UP000595140"/>
    </source>
</evidence>
<dbReference type="Proteomes" id="UP000595140">
    <property type="component" value="Unassembled WGS sequence"/>
</dbReference>
<evidence type="ECO:0000256" key="14">
    <source>
        <dbReference type="ARBA" id="ARBA00047418"/>
    </source>
</evidence>
<dbReference type="GO" id="GO:0005730">
    <property type="term" value="C:nucleolus"/>
    <property type="evidence" value="ECO:0007669"/>
    <property type="project" value="UniProtKB-SubCell"/>
</dbReference>
<dbReference type="AlphaFoldDB" id="A0A484N5H5"/>
<keyword evidence="25" id="KW-1185">Reference proteome</keyword>
<keyword evidence="10" id="KW-0805">Transcription regulation</keyword>
<keyword evidence="8" id="KW-0808">Transferase</keyword>
<comment type="subcellular location">
    <subcellularLocation>
        <location evidence="2">Cytoplasm</location>
    </subcellularLocation>
    <subcellularLocation>
        <location evidence="1">Nucleus</location>
        <location evidence="1">Cajal body</location>
    </subcellularLocation>
    <subcellularLocation>
        <location evidence="3">Nucleus</location>
        <location evidence="3">Nucleolus</location>
    </subcellularLocation>
</comment>
<evidence type="ECO:0000256" key="16">
    <source>
        <dbReference type="ARBA" id="ARBA00048763"/>
    </source>
</evidence>
<evidence type="ECO:0000256" key="15">
    <source>
        <dbReference type="ARBA" id="ARBA00048740"/>
    </source>
</evidence>
<evidence type="ECO:0000256" key="11">
    <source>
        <dbReference type="ARBA" id="ARBA00023163"/>
    </source>
</evidence>
<name>A0A484N5H5_9ASTE</name>
<evidence type="ECO:0000256" key="17">
    <source>
        <dbReference type="ARBA" id="ARBA00049075"/>
    </source>
</evidence>
<evidence type="ECO:0000256" key="12">
    <source>
        <dbReference type="ARBA" id="ARBA00023242"/>
    </source>
</evidence>
<feature type="region of interest" description="Disordered" evidence="23">
    <location>
        <begin position="94"/>
        <end position="118"/>
    </location>
</feature>
<dbReference type="SUPFAM" id="SSF53335">
    <property type="entry name" value="S-adenosyl-L-methionine-dependent methyltransferases"/>
    <property type="match status" value="1"/>
</dbReference>
<keyword evidence="9" id="KW-0949">S-adenosyl-L-methionine</keyword>
<protein>
    <recommendedName>
        <fullName evidence="4">Trimethylguanosine synthase</fullName>
    </recommendedName>
    <alternativeName>
        <fullName evidence="18">Cap-specific guanine-N(2) methyltransferase</fullName>
    </alternativeName>
    <alternativeName>
        <fullName evidence="21">Nuclear receptor coactivator 6-interacting protein</fullName>
    </alternativeName>
    <alternativeName>
        <fullName evidence="22">PRIP-interacting protein with methyltransferase motif</fullName>
    </alternativeName>
</protein>
<dbReference type="Pfam" id="PF09445">
    <property type="entry name" value="Methyltransf_15"/>
    <property type="match status" value="1"/>
</dbReference>
<evidence type="ECO:0000256" key="19">
    <source>
        <dbReference type="ARBA" id="ARBA00057179"/>
    </source>
</evidence>
<comment type="catalytic activity">
    <reaction evidence="15">
        <text>a 5'-end (N(7)-methyl 5'-triphosphoguanosine)-ribonucleoside in snoRNA + S-adenosyl-L-methionine = a 5'-end (N(2),N(7)-dimethyl 5'-triphosphoguanosine)-ribonucleoside in snoRNA + S-adenosyl-L-homocysteine + H(+)</text>
        <dbReference type="Rhea" id="RHEA:78475"/>
        <dbReference type="Rhea" id="RHEA-COMP:19086"/>
        <dbReference type="Rhea" id="RHEA-COMP:19088"/>
        <dbReference type="ChEBI" id="CHEBI:15378"/>
        <dbReference type="ChEBI" id="CHEBI:57856"/>
        <dbReference type="ChEBI" id="CHEBI:59789"/>
        <dbReference type="ChEBI" id="CHEBI:156461"/>
        <dbReference type="ChEBI" id="CHEBI:172880"/>
    </reaction>
    <physiologicalReaction direction="left-to-right" evidence="15">
        <dbReference type="Rhea" id="RHEA:78476"/>
    </physiologicalReaction>
</comment>
<comment type="similarity">
    <text evidence="13">Belongs to the methyltransferase superfamily. Trimethylguanosine synthase family.</text>
</comment>
<proteinExistence type="inferred from homology"/>
<dbReference type="Gene3D" id="3.40.50.150">
    <property type="entry name" value="Vaccinia Virus protein VP39"/>
    <property type="match status" value="1"/>
</dbReference>
<evidence type="ECO:0000256" key="7">
    <source>
        <dbReference type="ARBA" id="ARBA00022603"/>
    </source>
</evidence>
<keyword evidence="5" id="KW-0963">Cytoplasm</keyword>
<evidence type="ECO:0000256" key="4">
    <source>
        <dbReference type="ARBA" id="ARBA00018517"/>
    </source>
</evidence>
<reference evidence="24 25" key="1">
    <citation type="submission" date="2018-04" db="EMBL/GenBank/DDBJ databases">
        <authorList>
            <person name="Vogel A."/>
        </authorList>
    </citation>
    <scope>NUCLEOTIDE SEQUENCE [LARGE SCALE GENOMIC DNA]</scope>
</reference>